<dbReference type="Proteomes" id="UP000400924">
    <property type="component" value="Unassembled WGS sequence"/>
</dbReference>
<keyword evidence="4" id="KW-1185">Reference proteome</keyword>
<organism evidence="3 4">
    <name type="scientific">Streptomyces spongiae</name>
    <dbReference type="NCBI Taxonomy" id="565072"/>
    <lineage>
        <taxon>Bacteria</taxon>
        <taxon>Bacillati</taxon>
        <taxon>Actinomycetota</taxon>
        <taxon>Actinomycetes</taxon>
        <taxon>Kitasatosporales</taxon>
        <taxon>Streptomycetaceae</taxon>
        <taxon>Streptomyces</taxon>
    </lineage>
</organism>
<sequence length="174" mass="18762">MADSKDSEILGRIQEIKTRLADQSTNGLVTRAYLDEKMKAQPEKKTDTTTSEKTKGQASPGLLDQFFEATGLKPVIDAFKSSGWIVGVSAALGVLGVKLFDFQALLSGILGKFDRQVGTTPYGFPRFDPKPPEPIVAEAGSQAEKLQKLNKAADELTSSLRELTGAMQQAEQTA</sequence>
<feature type="region of interest" description="Disordered" evidence="2">
    <location>
        <begin position="35"/>
        <end position="58"/>
    </location>
</feature>
<dbReference type="AlphaFoldDB" id="A0A5N8XZG1"/>
<feature type="compositionally biased region" description="Basic and acidic residues" evidence="2">
    <location>
        <begin position="35"/>
        <end position="55"/>
    </location>
</feature>
<keyword evidence="1" id="KW-0175">Coiled coil</keyword>
<comment type="caution">
    <text evidence="3">The sequence shown here is derived from an EMBL/GenBank/DDBJ whole genome shotgun (WGS) entry which is preliminary data.</text>
</comment>
<dbReference type="EMBL" id="VJZC01000921">
    <property type="protein sequence ID" value="MPY64759.1"/>
    <property type="molecule type" value="Genomic_DNA"/>
</dbReference>
<dbReference type="RefSeq" id="WP_152778318.1">
    <property type="nucleotide sequence ID" value="NZ_VJZC01000921.1"/>
</dbReference>
<evidence type="ECO:0000313" key="4">
    <source>
        <dbReference type="Proteomes" id="UP000400924"/>
    </source>
</evidence>
<name>A0A5N8XZG1_9ACTN</name>
<evidence type="ECO:0000313" key="3">
    <source>
        <dbReference type="EMBL" id="MPY64759.1"/>
    </source>
</evidence>
<feature type="coiled-coil region" evidence="1">
    <location>
        <begin position="146"/>
        <end position="173"/>
    </location>
</feature>
<evidence type="ECO:0000256" key="2">
    <source>
        <dbReference type="SAM" id="MobiDB-lite"/>
    </source>
</evidence>
<accession>A0A5N8XZG1</accession>
<gene>
    <name evidence="3" type="ORF">FNH08_48715</name>
</gene>
<protein>
    <submittedName>
        <fullName evidence="3">Uncharacterized protein</fullName>
    </submittedName>
</protein>
<reference evidence="3 4" key="1">
    <citation type="submission" date="2019-07" db="EMBL/GenBank/DDBJ databases">
        <title>New species of Amycolatopsis and Streptomyces.</title>
        <authorList>
            <person name="Duangmal K."/>
            <person name="Teo W.F.A."/>
            <person name="Lipun K."/>
        </authorList>
    </citation>
    <scope>NUCLEOTIDE SEQUENCE [LARGE SCALE GENOMIC DNA]</scope>
    <source>
        <strain evidence="3 4">NBRC 106415</strain>
    </source>
</reference>
<evidence type="ECO:0000256" key="1">
    <source>
        <dbReference type="SAM" id="Coils"/>
    </source>
</evidence>
<dbReference type="OrthoDB" id="9953610at2"/>
<proteinExistence type="predicted"/>